<dbReference type="Pfam" id="PF00293">
    <property type="entry name" value="NUDIX"/>
    <property type="match status" value="1"/>
</dbReference>
<organism evidence="4 5">
    <name type="scientific">Candidatus Collierbacteria bacterium GW2011_GWA2_46_26</name>
    <dbReference type="NCBI Taxonomy" id="1618381"/>
    <lineage>
        <taxon>Bacteria</taxon>
        <taxon>Candidatus Collieribacteriota</taxon>
    </lineage>
</organism>
<name>A0A0G1RRV6_9BACT</name>
<feature type="domain" description="Nudix hydrolase" evidence="3">
    <location>
        <begin position="59"/>
        <end position="192"/>
    </location>
</feature>
<dbReference type="Gene3D" id="3.90.79.10">
    <property type="entry name" value="Nucleoside Triphosphate Pyrophosphohydrolase"/>
    <property type="match status" value="1"/>
</dbReference>
<dbReference type="GO" id="GO:0016787">
    <property type="term" value="F:hydrolase activity"/>
    <property type="evidence" value="ECO:0007669"/>
    <property type="project" value="UniProtKB-KW"/>
</dbReference>
<accession>A0A0G1RRV6</accession>
<comment type="cofactor">
    <cofactor evidence="1">
        <name>Mg(2+)</name>
        <dbReference type="ChEBI" id="CHEBI:18420"/>
    </cofactor>
</comment>
<dbReference type="AlphaFoldDB" id="A0A0G1RRV6"/>
<dbReference type="InterPro" id="IPR015797">
    <property type="entry name" value="NUDIX_hydrolase-like_dom_sf"/>
</dbReference>
<evidence type="ECO:0000256" key="1">
    <source>
        <dbReference type="ARBA" id="ARBA00001946"/>
    </source>
</evidence>
<dbReference type="EMBL" id="LCMI01000008">
    <property type="protein sequence ID" value="KKU32663.1"/>
    <property type="molecule type" value="Genomic_DNA"/>
</dbReference>
<dbReference type="PROSITE" id="PS51462">
    <property type="entry name" value="NUDIX"/>
    <property type="match status" value="1"/>
</dbReference>
<evidence type="ECO:0000259" key="3">
    <source>
        <dbReference type="PROSITE" id="PS51462"/>
    </source>
</evidence>
<dbReference type="PANTHER" id="PTHR43046:SF14">
    <property type="entry name" value="MUTT_NUDIX FAMILY PROTEIN"/>
    <property type="match status" value="1"/>
</dbReference>
<dbReference type="PANTHER" id="PTHR43046">
    <property type="entry name" value="GDP-MANNOSE MANNOSYL HYDROLASE"/>
    <property type="match status" value="1"/>
</dbReference>
<evidence type="ECO:0000256" key="2">
    <source>
        <dbReference type="ARBA" id="ARBA00022801"/>
    </source>
</evidence>
<dbReference type="CDD" id="cd02883">
    <property type="entry name" value="NUDIX_Hydrolase"/>
    <property type="match status" value="1"/>
</dbReference>
<protein>
    <submittedName>
        <fullName evidence="4">NUDIX domain-containing protein</fullName>
    </submittedName>
</protein>
<sequence>MFINQKKVNTGLNTPCLLICNMILDMSECDRPVENEIVEWEGKQYLYTWIEGDDLTQFKPYSLVHSICFNGEGHVLIQNENGVWRFQGGGPENNETFQETVTREMTQETGIIPKGIHLFGAFKVRGPLNDQNENDFFQLCTVSVVDRTVIRTPDPEDGTIDEIRFVKPDEANFYVNWGEHGRQMLRAAIKYQK</sequence>
<gene>
    <name evidence="4" type="ORF">UX47_C0008G0020</name>
</gene>
<reference evidence="4 5" key="1">
    <citation type="journal article" date="2015" name="Nature">
        <title>rRNA introns, odd ribosomes, and small enigmatic genomes across a large radiation of phyla.</title>
        <authorList>
            <person name="Brown C.T."/>
            <person name="Hug L.A."/>
            <person name="Thomas B.C."/>
            <person name="Sharon I."/>
            <person name="Castelle C.J."/>
            <person name="Singh A."/>
            <person name="Wilkins M.J."/>
            <person name="Williams K.H."/>
            <person name="Banfield J.F."/>
        </authorList>
    </citation>
    <scope>NUCLEOTIDE SEQUENCE [LARGE SCALE GENOMIC DNA]</scope>
</reference>
<dbReference type="SUPFAM" id="SSF55811">
    <property type="entry name" value="Nudix"/>
    <property type="match status" value="1"/>
</dbReference>
<evidence type="ECO:0000313" key="5">
    <source>
        <dbReference type="Proteomes" id="UP000034794"/>
    </source>
</evidence>
<comment type="caution">
    <text evidence="4">The sequence shown here is derived from an EMBL/GenBank/DDBJ whole genome shotgun (WGS) entry which is preliminary data.</text>
</comment>
<dbReference type="Proteomes" id="UP000034794">
    <property type="component" value="Unassembled WGS sequence"/>
</dbReference>
<keyword evidence="2" id="KW-0378">Hydrolase</keyword>
<dbReference type="InterPro" id="IPR000086">
    <property type="entry name" value="NUDIX_hydrolase_dom"/>
</dbReference>
<proteinExistence type="predicted"/>
<evidence type="ECO:0000313" key="4">
    <source>
        <dbReference type="EMBL" id="KKU32663.1"/>
    </source>
</evidence>